<dbReference type="Proteomes" id="UP000478052">
    <property type="component" value="Unassembled WGS sequence"/>
</dbReference>
<organism evidence="1 2">
    <name type="scientific">Aphis craccivora</name>
    <name type="common">Cowpea aphid</name>
    <dbReference type="NCBI Taxonomy" id="307492"/>
    <lineage>
        <taxon>Eukaryota</taxon>
        <taxon>Metazoa</taxon>
        <taxon>Ecdysozoa</taxon>
        <taxon>Arthropoda</taxon>
        <taxon>Hexapoda</taxon>
        <taxon>Insecta</taxon>
        <taxon>Pterygota</taxon>
        <taxon>Neoptera</taxon>
        <taxon>Paraneoptera</taxon>
        <taxon>Hemiptera</taxon>
        <taxon>Sternorrhyncha</taxon>
        <taxon>Aphidomorpha</taxon>
        <taxon>Aphidoidea</taxon>
        <taxon>Aphididae</taxon>
        <taxon>Aphidini</taxon>
        <taxon>Aphis</taxon>
        <taxon>Aphis</taxon>
    </lineage>
</organism>
<dbReference type="EMBL" id="VUJU01000085">
    <property type="protein sequence ID" value="KAF0773228.1"/>
    <property type="molecule type" value="Genomic_DNA"/>
</dbReference>
<reference evidence="1 2" key="1">
    <citation type="submission" date="2019-08" db="EMBL/GenBank/DDBJ databases">
        <title>Whole genome of Aphis craccivora.</title>
        <authorList>
            <person name="Voronova N.V."/>
            <person name="Shulinski R.S."/>
            <person name="Bandarenka Y.V."/>
            <person name="Zhorov D.G."/>
            <person name="Warner D."/>
        </authorList>
    </citation>
    <scope>NUCLEOTIDE SEQUENCE [LARGE SCALE GENOMIC DNA]</scope>
    <source>
        <strain evidence="1">180601</strain>
        <tissue evidence="1">Whole Body</tissue>
    </source>
</reference>
<sequence>MIAFGLLKTKFITDCLTLNPERSDYLIITCLNNAPISNFWGGFRCKSEYPWCILEVKSKYFPTVFKKIEKNNKKK</sequence>
<name>A0A6G0ZP54_APHCR</name>
<evidence type="ECO:0000313" key="1">
    <source>
        <dbReference type="EMBL" id="KAF0773228.1"/>
    </source>
</evidence>
<proteinExistence type="predicted"/>
<keyword evidence="2" id="KW-1185">Reference proteome</keyword>
<evidence type="ECO:0000313" key="2">
    <source>
        <dbReference type="Proteomes" id="UP000478052"/>
    </source>
</evidence>
<gene>
    <name evidence="1" type="ORF">FWK35_00007672</name>
</gene>
<dbReference type="AlphaFoldDB" id="A0A6G0ZP54"/>
<protein>
    <submittedName>
        <fullName evidence="1">Uncharacterized protein</fullName>
    </submittedName>
</protein>
<accession>A0A6G0ZP54</accession>
<dbReference type="OrthoDB" id="21128at2759"/>
<feature type="non-terminal residue" evidence="1">
    <location>
        <position position="75"/>
    </location>
</feature>
<comment type="caution">
    <text evidence="1">The sequence shown here is derived from an EMBL/GenBank/DDBJ whole genome shotgun (WGS) entry which is preliminary data.</text>
</comment>